<proteinExistence type="predicted"/>
<dbReference type="Proteomes" id="UP000317716">
    <property type="component" value="Unassembled WGS sequence"/>
</dbReference>
<evidence type="ECO:0000313" key="4">
    <source>
        <dbReference type="Proteomes" id="UP000317716"/>
    </source>
</evidence>
<keyword evidence="1" id="KW-1133">Transmembrane helix</keyword>
<keyword evidence="1" id="KW-0472">Membrane</keyword>
<name>A0A538T5C7_UNCEI</name>
<evidence type="ECO:0000313" key="3">
    <source>
        <dbReference type="EMBL" id="TMQ58842.1"/>
    </source>
</evidence>
<dbReference type="Pfam" id="PF09822">
    <property type="entry name" value="ABC_transp_aux"/>
    <property type="match status" value="1"/>
</dbReference>
<feature type="transmembrane region" description="Helical" evidence="1">
    <location>
        <begin position="527"/>
        <end position="546"/>
    </location>
</feature>
<dbReference type="EMBL" id="VBOS01000066">
    <property type="protein sequence ID" value="TMQ58842.1"/>
    <property type="molecule type" value="Genomic_DNA"/>
</dbReference>
<keyword evidence="1" id="KW-0812">Transmembrane</keyword>
<protein>
    <recommendedName>
        <fullName evidence="2">ABC-type uncharacterized transport system domain-containing protein</fullName>
    </recommendedName>
</protein>
<dbReference type="AlphaFoldDB" id="A0A538T5C7"/>
<comment type="caution">
    <text evidence="3">The sequence shown here is derived from an EMBL/GenBank/DDBJ whole genome shotgun (WGS) entry which is preliminary data.</text>
</comment>
<feature type="domain" description="ABC-type uncharacterised transport system" evidence="2">
    <location>
        <begin position="179"/>
        <end position="470"/>
    </location>
</feature>
<evidence type="ECO:0000256" key="1">
    <source>
        <dbReference type="SAM" id="Phobius"/>
    </source>
</evidence>
<organism evidence="3 4">
    <name type="scientific">Eiseniibacteriota bacterium</name>
    <dbReference type="NCBI Taxonomy" id="2212470"/>
    <lineage>
        <taxon>Bacteria</taxon>
        <taxon>Candidatus Eiseniibacteriota</taxon>
    </lineage>
</organism>
<gene>
    <name evidence="3" type="ORF">E6K72_02185</name>
</gene>
<evidence type="ECO:0000259" key="2">
    <source>
        <dbReference type="Pfam" id="PF09822"/>
    </source>
</evidence>
<reference evidence="3 4" key="1">
    <citation type="journal article" date="2019" name="Nat. Microbiol.">
        <title>Mediterranean grassland soil C-N compound turnover is dependent on rainfall and depth, and is mediated by genomically divergent microorganisms.</title>
        <authorList>
            <person name="Diamond S."/>
            <person name="Andeer P.F."/>
            <person name="Li Z."/>
            <person name="Crits-Christoph A."/>
            <person name="Burstein D."/>
            <person name="Anantharaman K."/>
            <person name="Lane K.R."/>
            <person name="Thomas B.C."/>
            <person name="Pan C."/>
            <person name="Northen T.R."/>
            <person name="Banfield J.F."/>
        </authorList>
    </citation>
    <scope>NUCLEOTIDE SEQUENCE [LARGE SCALE GENOMIC DNA]</scope>
    <source>
        <strain evidence="3">WS_2</strain>
    </source>
</reference>
<accession>A0A538T5C7</accession>
<sequence>MVKYGDQYTRYGFEDLIDVEPMPDGDVDVRLRNLEYDLTRGIKKVVFGFRGSGELFERVGQPVKFTAVITPDKMPHVFKDVPEAIRKAAGELKKTGKDRFTYEEIVPADAAQEADVARRFGAQPMSMGLFSRENFHLSGYLSVGNQSEPIPLATGQVSSASIRELIENSLKRRAPGFLKTVGVVTPQPSIPPDVLMQLRMQGQTPQQPPPEFDQVKNLLRQEYNVRDVSLEGAEGVPGEVDVLLVLKPKNWNERAVYNLDQYLMRGGRVIVCAGSYETSFGQQGLSVRPVDSGLAPWLKHFGIEISKTLLLDDRNQPLPVPEIRNTPFGAIQTWVMRPYPYLVDIRDTGLKNRAVTGKLEAVRVYWGSPIEVTPPADKKLAVIPILASSERSWTDDDVTKAGSVSYTVPQGTKPHLVAAALQGSFESYFAGKEAPRAPGDSTRKEVPLARSAETRLAVVGDAEFVSDLVARVLGRQLGGSFVENLGFVQNLLDWMNLDNDLIAIRTRSAAPRRIERLSKQTEVMLEAINYLVPIALLSALGLARAARRRRMTPIVRATAPGGRALEARAEG</sequence>
<dbReference type="InterPro" id="IPR019196">
    <property type="entry name" value="ABC_transp_unknown"/>
</dbReference>